<proteinExistence type="predicted"/>
<dbReference type="Gene3D" id="3.30.2170.10">
    <property type="entry name" value="archaeoglobus fulgidus dsm 4304 superfamily"/>
    <property type="match status" value="1"/>
</dbReference>
<evidence type="ECO:0000256" key="3">
    <source>
        <dbReference type="ARBA" id="ARBA00022722"/>
    </source>
</evidence>
<name>A0ABR8RSP1_9CELL</name>
<evidence type="ECO:0000256" key="2">
    <source>
        <dbReference type="ARBA" id="ARBA00022490"/>
    </source>
</evidence>
<evidence type="ECO:0000256" key="4">
    <source>
        <dbReference type="ARBA" id="ARBA00022759"/>
    </source>
</evidence>
<dbReference type="InterPro" id="IPR007581">
    <property type="entry name" value="Endonuclease-V"/>
</dbReference>
<protein>
    <submittedName>
        <fullName evidence="6">Endonuclease V</fullName>
    </submittedName>
</protein>
<keyword evidence="5" id="KW-0378">Hydrolase</keyword>
<accession>A0ABR8RSP1</accession>
<evidence type="ECO:0000256" key="1">
    <source>
        <dbReference type="ARBA" id="ARBA00004496"/>
    </source>
</evidence>
<keyword evidence="7" id="KW-1185">Reference proteome</keyword>
<evidence type="ECO:0000313" key="6">
    <source>
        <dbReference type="EMBL" id="MBD7950800.1"/>
    </source>
</evidence>
<comment type="caution">
    <text evidence="6">The sequence shown here is derived from an EMBL/GenBank/DDBJ whole genome shotgun (WGS) entry which is preliminary data.</text>
</comment>
<dbReference type="Pfam" id="PF04493">
    <property type="entry name" value="Endonuclease_5"/>
    <property type="match status" value="1"/>
</dbReference>
<keyword evidence="4 6" id="KW-0255">Endonuclease</keyword>
<dbReference type="EMBL" id="JACSQQ010000015">
    <property type="protein sequence ID" value="MBD7950800.1"/>
    <property type="molecule type" value="Genomic_DNA"/>
</dbReference>
<dbReference type="GO" id="GO:0004519">
    <property type="term" value="F:endonuclease activity"/>
    <property type="evidence" value="ECO:0007669"/>
    <property type="project" value="UniProtKB-KW"/>
</dbReference>
<evidence type="ECO:0000313" key="7">
    <source>
        <dbReference type="Proteomes" id="UP000641803"/>
    </source>
</evidence>
<dbReference type="PANTHER" id="PTHR28511">
    <property type="entry name" value="ENDONUCLEASE V"/>
    <property type="match status" value="1"/>
</dbReference>
<reference evidence="6 7" key="1">
    <citation type="submission" date="2020-08" db="EMBL/GenBank/DDBJ databases">
        <title>A Genomic Blueprint of the Chicken Gut Microbiome.</title>
        <authorList>
            <person name="Gilroy R."/>
            <person name="Ravi A."/>
            <person name="Getino M."/>
            <person name="Pursley I."/>
            <person name="Horton D.L."/>
            <person name="Alikhan N.-F."/>
            <person name="Baker D."/>
            <person name="Gharbi K."/>
            <person name="Hall N."/>
            <person name="Watson M."/>
            <person name="Adriaenssens E.M."/>
            <person name="Foster-Nyarko E."/>
            <person name="Jarju S."/>
            <person name="Secka A."/>
            <person name="Antonio M."/>
            <person name="Oren A."/>
            <person name="Chaudhuri R."/>
            <person name="La Ragione R.M."/>
            <person name="Hildebrand F."/>
            <person name="Pallen M.J."/>
        </authorList>
    </citation>
    <scope>NUCLEOTIDE SEQUENCE [LARGE SCALE GENOMIC DNA]</scope>
    <source>
        <strain evidence="6 7">Sa4CUA1</strain>
    </source>
</reference>
<gene>
    <name evidence="6" type="ORF">H9652_10315</name>
</gene>
<organism evidence="6 7">
    <name type="scientific">Oerskovia rustica</name>
    <dbReference type="NCBI Taxonomy" id="2762237"/>
    <lineage>
        <taxon>Bacteria</taxon>
        <taxon>Bacillati</taxon>
        <taxon>Actinomycetota</taxon>
        <taxon>Actinomycetes</taxon>
        <taxon>Micrococcales</taxon>
        <taxon>Cellulomonadaceae</taxon>
        <taxon>Oerskovia</taxon>
    </lineage>
</organism>
<dbReference type="Proteomes" id="UP000641803">
    <property type="component" value="Unassembled WGS sequence"/>
</dbReference>
<dbReference type="RefSeq" id="WP_191796230.1">
    <property type="nucleotide sequence ID" value="NZ_JACSQQ010000015.1"/>
</dbReference>
<dbReference type="PANTHER" id="PTHR28511:SF1">
    <property type="entry name" value="ENDONUCLEASE V"/>
    <property type="match status" value="1"/>
</dbReference>
<sequence length="175" mass="18469">MTRVGAVDVHYNEQGGARAALVVCHELTFSKIEAEYAADIHRVAPYIPGALFERELPCIRSVLALGPSLDLLIVDGYATLDPQGRPGLGAHTSCAIGIPVIGVAKSPFRTATHAANVTRGTATRPLYITATGIDISEAARIVASMAGLNRIPDALASVDRLARGHRLPKRPTTPT</sequence>
<keyword evidence="3" id="KW-0540">Nuclease</keyword>
<comment type="subcellular location">
    <subcellularLocation>
        <location evidence="1">Cytoplasm</location>
    </subcellularLocation>
</comment>
<keyword evidence="2" id="KW-0963">Cytoplasm</keyword>
<evidence type="ECO:0000256" key="5">
    <source>
        <dbReference type="ARBA" id="ARBA00022801"/>
    </source>
</evidence>